<comment type="cofactor">
    <cofactor evidence="1">
        <name>FAD</name>
        <dbReference type="ChEBI" id="CHEBI:57692"/>
    </cofactor>
</comment>
<evidence type="ECO:0000256" key="8">
    <source>
        <dbReference type="ARBA" id="ARBA00023014"/>
    </source>
</evidence>
<dbReference type="InterPro" id="IPR039261">
    <property type="entry name" value="FNR_nucleotide-bd"/>
</dbReference>
<dbReference type="PRINTS" id="PR00409">
    <property type="entry name" value="PHDIOXRDTASE"/>
</dbReference>
<dbReference type="PANTHER" id="PTHR47354">
    <property type="entry name" value="NADH OXIDOREDUCTASE HCR"/>
    <property type="match status" value="1"/>
</dbReference>
<dbReference type="SUPFAM" id="SSF63380">
    <property type="entry name" value="Riboflavin synthase domain-like"/>
    <property type="match status" value="1"/>
</dbReference>
<dbReference type="InterPro" id="IPR008333">
    <property type="entry name" value="Cbr1-like_FAD-bd_dom"/>
</dbReference>
<evidence type="ECO:0000256" key="6">
    <source>
        <dbReference type="ARBA" id="ARBA00023002"/>
    </source>
</evidence>
<accession>A0A2S0HT12</accession>
<dbReference type="GO" id="GO:0050660">
    <property type="term" value="F:flavin adenine dinucleotide binding"/>
    <property type="evidence" value="ECO:0007669"/>
    <property type="project" value="TreeGrafter"/>
</dbReference>
<dbReference type="Gene3D" id="2.40.30.10">
    <property type="entry name" value="Translation factors"/>
    <property type="match status" value="1"/>
</dbReference>
<dbReference type="PROSITE" id="PS51384">
    <property type="entry name" value="FAD_FR"/>
    <property type="match status" value="1"/>
</dbReference>
<dbReference type="GO" id="GO:0016491">
    <property type="term" value="F:oxidoreductase activity"/>
    <property type="evidence" value="ECO:0007669"/>
    <property type="project" value="UniProtKB-KW"/>
</dbReference>
<proteinExistence type="predicted"/>
<dbReference type="InterPro" id="IPR017938">
    <property type="entry name" value="Riboflavin_synthase-like_b-brl"/>
</dbReference>
<protein>
    <submittedName>
        <fullName evidence="10">Flavodoxin reductase</fullName>
    </submittedName>
</protein>
<evidence type="ECO:0000256" key="5">
    <source>
        <dbReference type="ARBA" id="ARBA00022827"/>
    </source>
</evidence>
<dbReference type="PANTHER" id="PTHR47354:SF8">
    <property type="entry name" value="1,2-PHENYLACETYL-COA EPOXIDASE, SUBUNIT E"/>
    <property type="match status" value="1"/>
</dbReference>
<dbReference type="InterPro" id="IPR050415">
    <property type="entry name" value="MRET"/>
</dbReference>
<evidence type="ECO:0000313" key="11">
    <source>
        <dbReference type="Proteomes" id="UP000238442"/>
    </source>
</evidence>
<dbReference type="OrthoDB" id="9789468at2"/>
<dbReference type="AlphaFoldDB" id="A0A2S0HT12"/>
<evidence type="ECO:0000256" key="2">
    <source>
        <dbReference type="ARBA" id="ARBA00022630"/>
    </source>
</evidence>
<dbReference type="Proteomes" id="UP000238442">
    <property type="component" value="Chromosome"/>
</dbReference>
<keyword evidence="4" id="KW-0479">Metal-binding</keyword>
<dbReference type="KEGG" id="aue:C5O00_00510"/>
<dbReference type="GO" id="GO:0046872">
    <property type="term" value="F:metal ion binding"/>
    <property type="evidence" value="ECO:0007669"/>
    <property type="project" value="UniProtKB-KW"/>
</dbReference>
<dbReference type="EMBL" id="CP027062">
    <property type="protein sequence ID" value="AVI49724.1"/>
    <property type="molecule type" value="Genomic_DNA"/>
</dbReference>
<keyword evidence="7" id="KW-0408">Iron</keyword>
<reference evidence="10 11" key="1">
    <citation type="submission" date="2018-02" db="EMBL/GenBank/DDBJ databases">
        <title>Genomic analysis of the strain RR4-38 isolated from a seawater recirculating aquaculture system.</title>
        <authorList>
            <person name="Kim Y.-S."/>
            <person name="Jang Y.H."/>
            <person name="Kim K.-H."/>
        </authorList>
    </citation>
    <scope>NUCLEOTIDE SEQUENCE [LARGE SCALE GENOMIC DNA]</scope>
    <source>
        <strain evidence="10 11">RR4-38</strain>
    </source>
</reference>
<keyword evidence="6" id="KW-0560">Oxidoreductase</keyword>
<name>A0A2S0HT12_9FLAO</name>
<dbReference type="InterPro" id="IPR001433">
    <property type="entry name" value="OxRdtase_FAD/NAD-bd"/>
</dbReference>
<sequence length="221" mass="25015">MNYLTTVLEKKWLTHDVFQLSIRKPDSFNYTLGQAVEVSLHKDKDILKAPFTITSSDKKDSDLQFIIKVYAEHHGITSHLAQLKINDAVSISEAWSSYKYCGPGIFIAAGSGITPFIPTLRLLKEQNKIDGHKLIFANKKAEDIILYEELNEIIGSQFYNVLSRDQLSGHSKGYVNIAYLNKIISDTQQHFYLCGPENFLKSVSNDLKALNVSENFIQIVN</sequence>
<dbReference type="InterPro" id="IPR017927">
    <property type="entry name" value="FAD-bd_FR_type"/>
</dbReference>
<dbReference type="SUPFAM" id="SSF52343">
    <property type="entry name" value="Ferredoxin reductase-like, C-terminal NADP-linked domain"/>
    <property type="match status" value="1"/>
</dbReference>
<organism evidence="10 11">
    <name type="scientific">Pukyongia salina</name>
    <dbReference type="NCBI Taxonomy" id="2094025"/>
    <lineage>
        <taxon>Bacteria</taxon>
        <taxon>Pseudomonadati</taxon>
        <taxon>Bacteroidota</taxon>
        <taxon>Flavobacteriia</taxon>
        <taxon>Flavobacteriales</taxon>
        <taxon>Flavobacteriaceae</taxon>
        <taxon>Pukyongia</taxon>
    </lineage>
</organism>
<dbReference type="Gene3D" id="3.40.50.80">
    <property type="entry name" value="Nucleotide-binding domain of ferredoxin-NADP reductase (FNR) module"/>
    <property type="match status" value="1"/>
</dbReference>
<evidence type="ECO:0000256" key="7">
    <source>
        <dbReference type="ARBA" id="ARBA00023004"/>
    </source>
</evidence>
<evidence type="ECO:0000256" key="3">
    <source>
        <dbReference type="ARBA" id="ARBA00022714"/>
    </source>
</evidence>
<feature type="domain" description="FAD-binding FR-type" evidence="9">
    <location>
        <begin position="1"/>
        <end position="101"/>
    </location>
</feature>
<evidence type="ECO:0000256" key="4">
    <source>
        <dbReference type="ARBA" id="ARBA00022723"/>
    </source>
</evidence>
<evidence type="ECO:0000259" key="9">
    <source>
        <dbReference type="PROSITE" id="PS51384"/>
    </source>
</evidence>
<dbReference type="Pfam" id="PF00970">
    <property type="entry name" value="FAD_binding_6"/>
    <property type="match status" value="1"/>
</dbReference>
<evidence type="ECO:0000256" key="1">
    <source>
        <dbReference type="ARBA" id="ARBA00001974"/>
    </source>
</evidence>
<evidence type="ECO:0000313" key="10">
    <source>
        <dbReference type="EMBL" id="AVI49724.1"/>
    </source>
</evidence>
<keyword evidence="2" id="KW-0285">Flavoprotein</keyword>
<gene>
    <name evidence="10" type="ORF">C5O00_00510</name>
</gene>
<keyword evidence="11" id="KW-1185">Reference proteome</keyword>
<dbReference type="GO" id="GO:0051537">
    <property type="term" value="F:2 iron, 2 sulfur cluster binding"/>
    <property type="evidence" value="ECO:0007669"/>
    <property type="project" value="UniProtKB-KW"/>
</dbReference>
<keyword evidence="3" id="KW-0001">2Fe-2S</keyword>
<keyword evidence="5" id="KW-0274">FAD</keyword>
<dbReference type="Pfam" id="PF00175">
    <property type="entry name" value="NAD_binding_1"/>
    <property type="match status" value="1"/>
</dbReference>
<keyword evidence="8" id="KW-0411">Iron-sulfur</keyword>
<dbReference type="RefSeq" id="WP_105213959.1">
    <property type="nucleotide sequence ID" value="NZ_CP027062.1"/>
</dbReference>